<evidence type="ECO:0000313" key="7">
    <source>
        <dbReference type="Proteomes" id="UP000030661"/>
    </source>
</evidence>
<dbReference type="Gene3D" id="1.20.1250.20">
    <property type="entry name" value="MFS general substrate transporter like domains"/>
    <property type="match status" value="2"/>
</dbReference>
<sequence>MDQRPKLHKNVILMGLTSFFTDVSSEMVYPLLQAFMSMVLASQKALLGPVLGIIEGIAESTASLGKVFFGYYSDRIQRRKMPTITGYSISALSKCLFFLASLGWYFVLLARFLDRVGKGVRTAPRDALISESVPKDIQGKAFGVQRAMDFAGATLGALLCYLISLHFLDPVTKTLKNLGSFYVLFIISIIPAIIGVVFLFFTQETGEKLSGKKARPKPNLDFRKYDRNLQRFFFTQFLFTLGNSSNQFLLLRSQDLGHTLSTVILMYLVFNLTSSLLSTFFGSLSDKIGRKRILVTGYLLYALVYMSFGFLNESSKSLLWGFWIIYGVYYAMTEGVEKAFVSSLAPTESKATALGFYHTIVGISLLPASLIAGLLFSWLPSAPFVFGGLMSLLATTVLGLSVRE</sequence>
<feature type="transmembrane region" description="Helical" evidence="4">
    <location>
        <begin position="180"/>
        <end position="201"/>
    </location>
</feature>
<keyword evidence="1 4" id="KW-0812">Transmembrane</keyword>
<evidence type="ECO:0000256" key="4">
    <source>
        <dbReference type="SAM" id="Phobius"/>
    </source>
</evidence>
<evidence type="ECO:0000259" key="5">
    <source>
        <dbReference type="PROSITE" id="PS50850"/>
    </source>
</evidence>
<dbReference type="STRING" id="1499967.U27_02936"/>
<feature type="transmembrane region" description="Helical" evidence="4">
    <location>
        <begin position="260"/>
        <end position="281"/>
    </location>
</feature>
<reference evidence="6" key="1">
    <citation type="journal article" date="2015" name="PeerJ">
        <title>First genomic representation of candidate bacterial phylum KSB3 points to enhanced environmental sensing as a trigger of wastewater bulking.</title>
        <authorList>
            <person name="Sekiguchi Y."/>
            <person name="Ohashi A."/>
            <person name="Parks D.H."/>
            <person name="Yamauchi T."/>
            <person name="Tyson G.W."/>
            <person name="Hugenholtz P."/>
        </authorList>
    </citation>
    <scope>NUCLEOTIDE SEQUENCE [LARGE SCALE GENOMIC DNA]</scope>
</reference>
<dbReference type="AlphaFoldDB" id="A0A081BUH0"/>
<keyword evidence="7" id="KW-1185">Reference proteome</keyword>
<feature type="transmembrane region" description="Helical" evidence="4">
    <location>
        <begin position="293"/>
        <end position="311"/>
    </location>
</feature>
<dbReference type="PROSITE" id="PS50850">
    <property type="entry name" value="MFS"/>
    <property type="match status" value="1"/>
</dbReference>
<protein>
    <submittedName>
        <fullName evidence="6">Major facilitator superfamily MFS_1</fullName>
    </submittedName>
</protein>
<evidence type="ECO:0000313" key="6">
    <source>
        <dbReference type="EMBL" id="GAK55975.1"/>
    </source>
</evidence>
<evidence type="ECO:0000256" key="2">
    <source>
        <dbReference type="ARBA" id="ARBA00022989"/>
    </source>
</evidence>
<dbReference type="InterPro" id="IPR036259">
    <property type="entry name" value="MFS_trans_sf"/>
</dbReference>
<dbReference type="InterPro" id="IPR020846">
    <property type="entry name" value="MFS_dom"/>
</dbReference>
<dbReference type="PANTHER" id="PTHR23518:SF2">
    <property type="entry name" value="MAJOR FACILITATOR SUPERFAMILY TRANSPORTER"/>
    <property type="match status" value="1"/>
</dbReference>
<organism evidence="6">
    <name type="scientific">Vecturithrix granuli</name>
    <dbReference type="NCBI Taxonomy" id="1499967"/>
    <lineage>
        <taxon>Bacteria</taxon>
        <taxon>Candidatus Moduliflexota</taxon>
        <taxon>Candidatus Vecturitrichia</taxon>
        <taxon>Candidatus Vecturitrichales</taxon>
        <taxon>Candidatus Vecturitrichaceae</taxon>
        <taxon>Candidatus Vecturithrix</taxon>
    </lineage>
</organism>
<evidence type="ECO:0000256" key="3">
    <source>
        <dbReference type="ARBA" id="ARBA00023136"/>
    </source>
</evidence>
<dbReference type="eggNOG" id="COG2211">
    <property type="taxonomic scope" value="Bacteria"/>
</dbReference>
<feature type="transmembrane region" description="Helical" evidence="4">
    <location>
        <begin position="384"/>
        <end position="402"/>
    </location>
</feature>
<accession>A0A081BUH0</accession>
<dbReference type="GO" id="GO:0022857">
    <property type="term" value="F:transmembrane transporter activity"/>
    <property type="evidence" value="ECO:0007669"/>
    <property type="project" value="InterPro"/>
</dbReference>
<feature type="transmembrane region" description="Helical" evidence="4">
    <location>
        <begin position="150"/>
        <end position="168"/>
    </location>
</feature>
<keyword evidence="2 4" id="KW-1133">Transmembrane helix</keyword>
<dbReference type="CDD" id="cd17370">
    <property type="entry name" value="MFS_MJ1317_like"/>
    <property type="match status" value="1"/>
</dbReference>
<dbReference type="SUPFAM" id="SSF103473">
    <property type="entry name" value="MFS general substrate transporter"/>
    <property type="match status" value="1"/>
</dbReference>
<feature type="transmembrane region" description="Helical" evidence="4">
    <location>
        <begin position="354"/>
        <end position="378"/>
    </location>
</feature>
<dbReference type="InterPro" id="IPR011701">
    <property type="entry name" value="MFS"/>
</dbReference>
<proteinExistence type="predicted"/>
<name>A0A081BUH0_VECG1</name>
<feature type="domain" description="Major facilitator superfamily (MFS) profile" evidence="5">
    <location>
        <begin position="10"/>
        <end position="404"/>
    </location>
</feature>
<evidence type="ECO:0000256" key="1">
    <source>
        <dbReference type="ARBA" id="ARBA00022692"/>
    </source>
</evidence>
<dbReference type="HOGENOM" id="CLU_040020_1_0_0"/>
<dbReference type="Pfam" id="PF07690">
    <property type="entry name" value="MFS_1"/>
    <property type="match status" value="1"/>
</dbReference>
<dbReference type="EMBL" id="DF820464">
    <property type="protein sequence ID" value="GAK55975.1"/>
    <property type="molecule type" value="Genomic_DNA"/>
</dbReference>
<feature type="transmembrane region" description="Helical" evidence="4">
    <location>
        <begin position="317"/>
        <end position="333"/>
    </location>
</feature>
<dbReference type="PANTHER" id="PTHR23518">
    <property type="entry name" value="C-METHYLTRANSFERASE"/>
    <property type="match status" value="1"/>
</dbReference>
<feature type="transmembrane region" description="Helical" evidence="4">
    <location>
        <begin position="84"/>
        <end position="107"/>
    </location>
</feature>
<dbReference type="Proteomes" id="UP000030661">
    <property type="component" value="Unassembled WGS sequence"/>
</dbReference>
<gene>
    <name evidence="6" type="ORF">U27_02936</name>
</gene>
<keyword evidence="3 4" id="KW-0472">Membrane</keyword>